<protein>
    <submittedName>
        <fullName evidence="7">Peptide ABC transporter substrate-binding protein</fullName>
    </submittedName>
</protein>
<feature type="domain" description="Solute-binding protein family 5" evidence="6">
    <location>
        <begin position="94"/>
        <end position="483"/>
    </location>
</feature>
<dbReference type="PIRSF" id="PIRSF002741">
    <property type="entry name" value="MppA"/>
    <property type="match status" value="1"/>
</dbReference>
<dbReference type="EMBL" id="BAAADS010000003">
    <property type="protein sequence ID" value="GAA0593953.1"/>
    <property type="molecule type" value="Genomic_DNA"/>
</dbReference>
<evidence type="ECO:0000313" key="7">
    <source>
        <dbReference type="EMBL" id="GAA0593953.1"/>
    </source>
</evidence>
<dbReference type="Proteomes" id="UP001500866">
    <property type="component" value="Unassembled WGS sequence"/>
</dbReference>
<feature type="chain" id="PRO_5046175956" evidence="5">
    <location>
        <begin position="33"/>
        <end position="564"/>
    </location>
</feature>
<gene>
    <name evidence="7" type="ORF">GCM10009001_07700</name>
</gene>
<evidence type="ECO:0000256" key="4">
    <source>
        <dbReference type="ARBA" id="ARBA00022729"/>
    </source>
</evidence>
<evidence type="ECO:0000259" key="6">
    <source>
        <dbReference type="Pfam" id="PF00496"/>
    </source>
</evidence>
<evidence type="ECO:0000256" key="1">
    <source>
        <dbReference type="ARBA" id="ARBA00004196"/>
    </source>
</evidence>
<name>A0ABN1FMJ5_9BACI</name>
<dbReference type="PROSITE" id="PS51257">
    <property type="entry name" value="PROKAR_LIPOPROTEIN"/>
    <property type="match status" value="1"/>
</dbReference>
<dbReference type="Pfam" id="PF00496">
    <property type="entry name" value="SBP_bac_5"/>
    <property type="match status" value="1"/>
</dbReference>
<dbReference type="RefSeq" id="WP_343810448.1">
    <property type="nucleotide sequence ID" value="NZ_BAAADS010000003.1"/>
</dbReference>
<dbReference type="SUPFAM" id="SSF53850">
    <property type="entry name" value="Periplasmic binding protein-like II"/>
    <property type="match status" value="1"/>
</dbReference>
<dbReference type="InterPro" id="IPR039424">
    <property type="entry name" value="SBP_5"/>
</dbReference>
<comment type="similarity">
    <text evidence="2">Belongs to the bacterial solute-binding protein 5 family.</text>
</comment>
<feature type="signal peptide" evidence="5">
    <location>
        <begin position="1"/>
        <end position="32"/>
    </location>
</feature>
<dbReference type="Gene3D" id="3.90.76.10">
    <property type="entry name" value="Dipeptide-binding Protein, Domain 1"/>
    <property type="match status" value="1"/>
</dbReference>
<dbReference type="InterPro" id="IPR030678">
    <property type="entry name" value="Peptide/Ni-bd"/>
</dbReference>
<evidence type="ECO:0000256" key="5">
    <source>
        <dbReference type="SAM" id="SignalP"/>
    </source>
</evidence>
<dbReference type="InterPro" id="IPR000914">
    <property type="entry name" value="SBP_5_dom"/>
</dbReference>
<evidence type="ECO:0000256" key="3">
    <source>
        <dbReference type="ARBA" id="ARBA00022448"/>
    </source>
</evidence>
<evidence type="ECO:0000313" key="8">
    <source>
        <dbReference type="Proteomes" id="UP001500866"/>
    </source>
</evidence>
<comment type="caution">
    <text evidence="7">The sequence shown here is derived from an EMBL/GenBank/DDBJ whole genome shotgun (WGS) entry which is preliminary data.</text>
</comment>
<accession>A0ABN1FMJ5</accession>
<dbReference type="CDD" id="cd08504">
    <property type="entry name" value="PBP2_OppA"/>
    <property type="match status" value="1"/>
</dbReference>
<organism evidence="7 8">
    <name type="scientific">Virgibacillus siamensis</name>
    <dbReference type="NCBI Taxonomy" id="480071"/>
    <lineage>
        <taxon>Bacteria</taxon>
        <taxon>Bacillati</taxon>
        <taxon>Bacillota</taxon>
        <taxon>Bacilli</taxon>
        <taxon>Bacillales</taxon>
        <taxon>Bacillaceae</taxon>
        <taxon>Virgibacillus</taxon>
    </lineage>
</organism>
<evidence type="ECO:0000256" key="2">
    <source>
        <dbReference type="ARBA" id="ARBA00005695"/>
    </source>
</evidence>
<dbReference type="PANTHER" id="PTHR30290">
    <property type="entry name" value="PERIPLASMIC BINDING COMPONENT OF ABC TRANSPORTER"/>
    <property type="match status" value="1"/>
</dbReference>
<dbReference type="PANTHER" id="PTHR30290:SF10">
    <property type="entry name" value="PERIPLASMIC OLIGOPEPTIDE-BINDING PROTEIN-RELATED"/>
    <property type="match status" value="1"/>
</dbReference>
<reference evidence="7 8" key="1">
    <citation type="journal article" date="2019" name="Int. J. Syst. Evol. Microbiol.">
        <title>The Global Catalogue of Microorganisms (GCM) 10K type strain sequencing project: providing services to taxonomists for standard genome sequencing and annotation.</title>
        <authorList>
            <consortium name="The Broad Institute Genomics Platform"/>
            <consortium name="The Broad Institute Genome Sequencing Center for Infectious Disease"/>
            <person name="Wu L."/>
            <person name="Ma J."/>
        </authorList>
    </citation>
    <scope>NUCLEOTIDE SEQUENCE [LARGE SCALE GENOMIC DNA]</scope>
    <source>
        <strain evidence="7 8">JCM 15395</strain>
    </source>
</reference>
<proteinExistence type="inferred from homology"/>
<dbReference type="Gene3D" id="3.10.105.10">
    <property type="entry name" value="Dipeptide-binding Protein, Domain 3"/>
    <property type="match status" value="1"/>
</dbReference>
<keyword evidence="3" id="KW-0813">Transport</keyword>
<dbReference type="Gene3D" id="3.40.190.10">
    <property type="entry name" value="Periplasmic binding protein-like II"/>
    <property type="match status" value="1"/>
</dbReference>
<keyword evidence="8" id="KW-1185">Reference proteome</keyword>
<sequence>MRKENAIRFCLITLMLVIGLLMAACSSNSSTANEDTDDTVDKQQNKELASKQELNFVSSSDLPNVDPSTATDVTSFKVINRTHVGLISIEKKKAVPDIAEAMPEVNEDKTVYTFKIRDNAVWSNGDPVTASDFVFSWRRVLKPETASQYAYIMDAANIKNAAKIMNKESDLYGKVEKLGVKAIDEKTLQVTLEGATPYFVSLMSFVTFAPLNEEFVKEQGNKFAKEPENMLSNGPYILSEWKHGTSWTLKKNDTYWNADNVNITKANYKVVKAQNTQLNLYKSDEIQMDGLSSEQVDAYKDKSDFHKIPGNGVFWWKLNVNNVPEFKNEKVRKAMSMVINRENAVNVLLNNGSLAAQYAVPKDFATGPNGKDFRDGVEDYLPGGVEEAKQLWKEAKKEEGIDTLKLEYLTTDSDVAAELGEYFANQLEKLEGMEVTIKKLPWNAYLETDTNGNYDIGAGAGWFPDYKDPMTFLGYWYSDNPNNTTGMEIDDYDKLIEKARTLGAKPEKRWQVLKEAEKVLIENAYAIPTYQSGSATILKPYVEGVVFQNYGYSTYYREAKVYKH</sequence>
<comment type="subcellular location">
    <subcellularLocation>
        <location evidence="1">Cell envelope</location>
    </subcellularLocation>
</comment>
<keyword evidence="4 5" id="KW-0732">Signal</keyword>